<reference evidence="5 6" key="1">
    <citation type="journal article" date="2019" name="Int. J. Syst. Evol. Microbiol.">
        <title>The Global Catalogue of Microorganisms (GCM) 10K type strain sequencing project: providing services to taxonomists for standard genome sequencing and annotation.</title>
        <authorList>
            <consortium name="The Broad Institute Genomics Platform"/>
            <consortium name="The Broad Institute Genome Sequencing Center for Infectious Disease"/>
            <person name="Wu L."/>
            <person name="Ma J."/>
        </authorList>
    </citation>
    <scope>NUCLEOTIDE SEQUENCE [LARGE SCALE GENOMIC DNA]</scope>
    <source>
        <strain evidence="5 6">JCM 16343</strain>
    </source>
</reference>
<evidence type="ECO:0000256" key="3">
    <source>
        <dbReference type="ARBA" id="ARBA00022490"/>
    </source>
</evidence>
<protein>
    <submittedName>
        <fullName evidence="5">Sulfurtransferase complex subunit TusD</fullName>
    </submittedName>
</protein>
<dbReference type="SUPFAM" id="SSF75169">
    <property type="entry name" value="DsrEFH-like"/>
    <property type="match status" value="1"/>
</dbReference>
<evidence type="ECO:0000313" key="6">
    <source>
        <dbReference type="Proteomes" id="UP001501787"/>
    </source>
</evidence>
<keyword evidence="4" id="KW-0808">Transferase</keyword>
<dbReference type="Pfam" id="PF02635">
    <property type="entry name" value="DsrE"/>
    <property type="match status" value="1"/>
</dbReference>
<dbReference type="InterPro" id="IPR003787">
    <property type="entry name" value="Sulphur_relay_DsrE/F-like"/>
</dbReference>
<dbReference type="InterPro" id="IPR027396">
    <property type="entry name" value="DsrEFH-like"/>
</dbReference>
<dbReference type="RefSeq" id="WP_201503612.1">
    <property type="nucleotide sequence ID" value="NZ_BAAAFR010000001.1"/>
</dbReference>
<evidence type="ECO:0000256" key="2">
    <source>
        <dbReference type="ARBA" id="ARBA00007067"/>
    </source>
</evidence>
<comment type="similarity">
    <text evidence="2">Belongs to the DsrE/TusD family.</text>
</comment>
<proteinExistence type="inferred from homology"/>
<keyword evidence="6" id="KW-1185">Reference proteome</keyword>
<evidence type="ECO:0000256" key="4">
    <source>
        <dbReference type="ARBA" id="ARBA00022679"/>
    </source>
</evidence>
<gene>
    <name evidence="5" type="primary">tusD</name>
    <name evidence="5" type="ORF">GCM10009129_09160</name>
</gene>
<sequence length="130" mass="14132">MTHPTLLLLTKDPSHPMAMLALRYAEAFLQAHDAKLLSVFFYADAASIANRLRWQSAEQFNITEAWQSLASAHGLDLPVCVSTALSRGITDTDNGTRHQLTGDNLAAGFDLVGLGELASLMQAEARMLSF</sequence>
<dbReference type="NCBIfam" id="TIGR03012">
    <property type="entry name" value="sulf_tusD_dsrE"/>
    <property type="match status" value="1"/>
</dbReference>
<dbReference type="Gene3D" id="3.40.1260.10">
    <property type="entry name" value="DsrEFH-like"/>
    <property type="match status" value="1"/>
</dbReference>
<evidence type="ECO:0000313" key="5">
    <source>
        <dbReference type="EMBL" id="GAA0314035.1"/>
    </source>
</evidence>
<evidence type="ECO:0000256" key="1">
    <source>
        <dbReference type="ARBA" id="ARBA00004496"/>
    </source>
</evidence>
<dbReference type="InterPro" id="IPR017463">
    <property type="entry name" value="Sulphur_relay_TusD/DsrE"/>
</dbReference>
<keyword evidence="3" id="KW-0963">Cytoplasm</keyword>
<dbReference type="EMBL" id="BAAAFR010000001">
    <property type="protein sequence ID" value="GAA0314035.1"/>
    <property type="molecule type" value="Genomic_DNA"/>
</dbReference>
<dbReference type="NCBIfam" id="NF001237">
    <property type="entry name" value="PRK00207.1"/>
    <property type="match status" value="1"/>
</dbReference>
<organism evidence="5 6">
    <name type="scientific">Psychrobacter aestuarii</name>
    <dbReference type="NCBI Taxonomy" id="556327"/>
    <lineage>
        <taxon>Bacteria</taxon>
        <taxon>Pseudomonadati</taxon>
        <taxon>Pseudomonadota</taxon>
        <taxon>Gammaproteobacteria</taxon>
        <taxon>Moraxellales</taxon>
        <taxon>Moraxellaceae</taxon>
        <taxon>Psychrobacter</taxon>
    </lineage>
</organism>
<comment type="caution">
    <text evidence="5">The sequence shown here is derived from an EMBL/GenBank/DDBJ whole genome shotgun (WGS) entry which is preliminary data.</text>
</comment>
<dbReference type="PANTHER" id="PTHR34874">
    <property type="entry name" value="PROTEIN YCHN"/>
    <property type="match status" value="1"/>
</dbReference>
<dbReference type="Proteomes" id="UP001501787">
    <property type="component" value="Unassembled WGS sequence"/>
</dbReference>
<dbReference type="PANTHER" id="PTHR34874:SF3">
    <property type="entry name" value="SULFURTRANSFERASE TUSD"/>
    <property type="match status" value="1"/>
</dbReference>
<comment type="subcellular location">
    <subcellularLocation>
        <location evidence="1">Cytoplasm</location>
    </subcellularLocation>
</comment>
<accession>A0ABN0VPI0</accession>
<name>A0ABN0VPI0_9GAMM</name>